<evidence type="ECO:0000313" key="5">
    <source>
        <dbReference type="EMBL" id="GGE01990.1"/>
    </source>
</evidence>
<comment type="similarity">
    <text evidence="2">Belongs to the N-acylglucosamine 2-epimerase family.</text>
</comment>
<dbReference type="RefSeq" id="WP_189000823.1">
    <property type="nucleotide sequence ID" value="NZ_BMHP01000017.1"/>
</dbReference>
<evidence type="ECO:0000256" key="4">
    <source>
        <dbReference type="HAMAP-Rule" id="MF_00929"/>
    </source>
</evidence>
<name>A0A917E565_9BACL</name>
<dbReference type="GO" id="GO:0005975">
    <property type="term" value="P:carbohydrate metabolic process"/>
    <property type="evidence" value="ECO:0007669"/>
    <property type="project" value="InterPro"/>
</dbReference>
<dbReference type="InterPro" id="IPR010819">
    <property type="entry name" value="AGE/CE"/>
</dbReference>
<reference evidence="5" key="2">
    <citation type="submission" date="2020-09" db="EMBL/GenBank/DDBJ databases">
        <authorList>
            <person name="Sun Q."/>
            <person name="Zhou Y."/>
        </authorList>
    </citation>
    <scope>NUCLEOTIDE SEQUENCE</scope>
    <source>
        <strain evidence="5">CGMCC 1.15178</strain>
    </source>
</reference>
<dbReference type="EC" id="5.1.3.11" evidence="4"/>
<evidence type="ECO:0000256" key="3">
    <source>
        <dbReference type="ARBA" id="ARBA00023235"/>
    </source>
</evidence>
<evidence type="ECO:0000313" key="6">
    <source>
        <dbReference type="Proteomes" id="UP000612456"/>
    </source>
</evidence>
<dbReference type="HAMAP" id="MF_00929">
    <property type="entry name" value="Cellobiose_2_epim"/>
    <property type="match status" value="1"/>
</dbReference>
<dbReference type="InterPro" id="IPR028584">
    <property type="entry name" value="Cellobiose_2_epim"/>
</dbReference>
<comment type="catalytic activity">
    <reaction evidence="1 4">
        <text>D-cellobiose = beta-D-glucosyl-(1-&gt;4)-D-mannopyranose</text>
        <dbReference type="Rhea" id="RHEA:23384"/>
        <dbReference type="ChEBI" id="CHEBI:17057"/>
        <dbReference type="ChEBI" id="CHEBI:47931"/>
        <dbReference type="EC" id="5.1.3.11"/>
    </reaction>
</comment>
<proteinExistence type="inferred from homology"/>
<reference evidence="5" key="1">
    <citation type="journal article" date="2014" name="Int. J. Syst. Evol. Microbiol.">
        <title>Complete genome sequence of Corynebacterium casei LMG S-19264T (=DSM 44701T), isolated from a smear-ripened cheese.</title>
        <authorList>
            <consortium name="US DOE Joint Genome Institute (JGI-PGF)"/>
            <person name="Walter F."/>
            <person name="Albersmeier A."/>
            <person name="Kalinowski J."/>
            <person name="Ruckert C."/>
        </authorList>
    </citation>
    <scope>NUCLEOTIDE SEQUENCE</scope>
    <source>
        <strain evidence="5">CGMCC 1.15178</strain>
    </source>
</reference>
<evidence type="ECO:0000256" key="2">
    <source>
        <dbReference type="ARBA" id="ARBA00008558"/>
    </source>
</evidence>
<dbReference type="InterPro" id="IPR012341">
    <property type="entry name" value="6hp_glycosidase-like_sf"/>
</dbReference>
<gene>
    <name evidence="5" type="ORF">GCM10010911_71240</name>
</gene>
<dbReference type="PANTHER" id="PTHR15108">
    <property type="entry name" value="N-ACYLGLUCOSAMINE-2-EPIMERASE"/>
    <property type="match status" value="1"/>
</dbReference>
<dbReference type="SUPFAM" id="SSF48208">
    <property type="entry name" value="Six-hairpin glycosidases"/>
    <property type="match status" value="1"/>
</dbReference>
<protein>
    <recommendedName>
        <fullName evidence="4">Cellobiose 2-epimerase</fullName>
        <shortName evidence="4">CE</shortName>
        <ecNumber evidence="4">5.1.3.11</ecNumber>
    </recommendedName>
</protein>
<sequence length="400" mass="45924">MLTLSQWSEELEREVRDNILGFWKRRAVDEERGGFIGRMESSGRIDPDADKGLVLNARILWTFASAYRIYGEDEDLRMAQRALRVLETTFLDQEHGGFYWMTTAHGEPAQDKKQVYGQAFVIYALAEYVWATGDREPLKLAEQIYRLLEKHAYDPVERGYVEALARDWSATDDMSLSGTDLNERKSMNTHLHILEAYTNLFRVWKPDGLRGKLQELIEVHLERIIDPANHHFLLFFNDEWESQSADISYGHDIEGSWLLCEAAEVLGNPELAERVKAEALAMAKAALEEGVDQDGGMFNELHENGHLDDTKDWWPQAEAMVGFLNAYQISGDAVYMEAAKSSWAFIASRMSDREGGEWHWRVSREGVPVSGHSKIDAWKCPYHNSRACFEVLERLKKLTE</sequence>
<dbReference type="InterPro" id="IPR008928">
    <property type="entry name" value="6-hairpin_glycosidase_sf"/>
</dbReference>
<dbReference type="Gene3D" id="1.50.10.10">
    <property type="match status" value="1"/>
</dbReference>
<keyword evidence="3 4" id="KW-0413">Isomerase</keyword>
<comment type="similarity">
    <text evidence="4">Belongs to the cellobiose 2-epimerase family.</text>
</comment>
<evidence type="ECO:0000256" key="1">
    <source>
        <dbReference type="ARBA" id="ARBA00001470"/>
    </source>
</evidence>
<dbReference type="GO" id="GO:0047736">
    <property type="term" value="F:cellobiose epimerase activity"/>
    <property type="evidence" value="ECO:0007669"/>
    <property type="project" value="UniProtKB-UniRule"/>
</dbReference>
<dbReference type="AlphaFoldDB" id="A0A917E565"/>
<organism evidence="5 6">
    <name type="scientific">Paenibacillus nasutitermitis</name>
    <dbReference type="NCBI Taxonomy" id="1652958"/>
    <lineage>
        <taxon>Bacteria</taxon>
        <taxon>Bacillati</taxon>
        <taxon>Bacillota</taxon>
        <taxon>Bacilli</taxon>
        <taxon>Bacillales</taxon>
        <taxon>Paenibacillaceae</taxon>
        <taxon>Paenibacillus</taxon>
    </lineage>
</organism>
<dbReference type="Pfam" id="PF07221">
    <property type="entry name" value="GlcNAc_2-epim"/>
    <property type="match status" value="1"/>
</dbReference>
<accession>A0A917E565</accession>
<dbReference type="Proteomes" id="UP000612456">
    <property type="component" value="Unassembled WGS sequence"/>
</dbReference>
<comment type="function">
    <text evidence="4">Catalyzes the reversible epimerization of cellobiose to 4-O-beta-D-glucopyranosyl-D-mannose (Glc-Man).</text>
</comment>
<dbReference type="EMBL" id="BMHP01000017">
    <property type="protein sequence ID" value="GGE01990.1"/>
    <property type="molecule type" value="Genomic_DNA"/>
</dbReference>
<comment type="caution">
    <text evidence="5">The sequence shown here is derived from an EMBL/GenBank/DDBJ whole genome shotgun (WGS) entry which is preliminary data.</text>
</comment>
<keyword evidence="6" id="KW-1185">Reference proteome</keyword>